<dbReference type="GO" id="GO:0016747">
    <property type="term" value="F:acyltransferase activity, transferring groups other than amino-acyl groups"/>
    <property type="evidence" value="ECO:0007669"/>
    <property type="project" value="InterPro"/>
</dbReference>
<reference evidence="4 5" key="1">
    <citation type="submission" date="2018-07" db="EMBL/GenBank/DDBJ databases">
        <title>Oceanihabitans testaceum sp. nov., isolated from marine sediment.</title>
        <authorList>
            <person name="Li C.-M."/>
        </authorList>
    </citation>
    <scope>NUCLEOTIDE SEQUENCE [LARGE SCALE GENOMIC DNA]</scope>
    <source>
        <strain evidence="4 5">S9-10</strain>
    </source>
</reference>
<dbReference type="Proteomes" id="UP000252249">
    <property type="component" value="Unassembled WGS sequence"/>
</dbReference>
<evidence type="ECO:0000313" key="4">
    <source>
        <dbReference type="EMBL" id="RCU57704.1"/>
    </source>
</evidence>
<proteinExistence type="predicted"/>
<sequence>MVNFRKAALTDLESIIAIEKKIFGSGSYPAFVVRQLFDVSGHYFIVAEEDNQILGYALGAVNTKQKQAWVLSLGVSEKARGRGLGKQLTEQLIEVLKTEDLKEIALTVFPENKAAIKIYKDLGFEGSPVLNNYFLDNEARIVMTLAVN</sequence>
<dbReference type="InterPro" id="IPR000182">
    <property type="entry name" value="GNAT_dom"/>
</dbReference>
<dbReference type="OrthoDB" id="5292888at2"/>
<gene>
    <name evidence="4" type="ORF">DU428_07905</name>
</gene>
<dbReference type="PANTHER" id="PTHR43072:SF51">
    <property type="entry name" value="ABC SUPERFAMILY TRANSPORT PROTEIN"/>
    <property type="match status" value="1"/>
</dbReference>
<dbReference type="Gene3D" id="3.40.630.30">
    <property type="match status" value="1"/>
</dbReference>
<name>A0A368P6I4_9FLAO</name>
<keyword evidence="5" id="KW-1185">Reference proteome</keyword>
<keyword evidence="2" id="KW-0012">Acyltransferase</keyword>
<evidence type="ECO:0000259" key="3">
    <source>
        <dbReference type="PROSITE" id="PS51186"/>
    </source>
</evidence>
<dbReference type="PANTHER" id="PTHR43072">
    <property type="entry name" value="N-ACETYLTRANSFERASE"/>
    <property type="match status" value="1"/>
</dbReference>
<comment type="caution">
    <text evidence="4">The sequence shown here is derived from an EMBL/GenBank/DDBJ whole genome shotgun (WGS) entry which is preliminary data.</text>
</comment>
<feature type="domain" description="N-acetyltransferase" evidence="3">
    <location>
        <begin position="2"/>
        <end position="148"/>
    </location>
</feature>
<dbReference type="InterPro" id="IPR017255">
    <property type="entry name" value="AcTrfase_GNAT_prd"/>
</dbReference>
<accession>A0A368P6I4</accession>
<evidence type="ECO:0000256" key="2">
    <source>
        <dbReference type="ARBA" id="ARBA00023315"/>
    </source>
</evidence>
<organism evidence="4 5">
    <name type="scientific">Oceanihabitans sediminis</name>
    <dbReference type="NCBI Taxonomy" id="1812012"/>
    <lineage>
        <taxon>Bacteria</taxon>
        <taxon>Pseudomonadati</taxon>
        <taxon>Bacteroidota</taxon>
        <taxon>Flavobacteriia</taxon>
        <taxon>Flavobacteriales</taxon>
        <taxon>Flavobacteriaceae</taxon>
        <taxon>Oceanihabitans</taxon>
    </lineage>
</organism>
<dbReference type="PROSITE" id="PS51186">
    <property type="entry name" value="GNAT"/>
    <property type="match status" value="1"/>
</dbReference>
<keyword evidence="1 4" id="KW-0808">Transferase</keyword>
<dbReference type="PIRSF" id="PIRSF037663">
    <property type="entry name" value="Acetyltransf_GNAT_prd"/>
    <property type="match status" value="1"/>
</dbReference>
<dbReference type="RefSeq" id="WP_072351638.1">
    <property type="nucleotide sequence ID" value="NZ_JAWVXR010000002.1"/>
</dbReference>
<dbReference type="InterPro" id="IPR016181">
    <property type="entry name" value="Acyl_CoA_acyltransferase"/>
</dbReference>
<protein>
    <submittedName>
        <fullName evidence="4">GNAT family N-acetyltransferase</fullName>
    </submittedName>
</protein>
<dbReference type="AlphaFoldDB" id="A0A368P6I4"/>
<dbReference type="EMBL" id="QPIG01000002">
    <property type="protein sequence ID" value="RCU57704.1"/>
    <property type="molecule type" value="Genomic_DNA"/>
</dbReference>
<dbReference type="SUPFAM" id="SSF55729">
    <property type="entry name" value="Acyl-CoA N-acyltransferases (Nat)"/>
    <property type="match status" value="1"/>
</dbReference>
<dbReference type="Pfam" id="PF00583">
    <property type="entry name" value="Acetyltransf_1"/>
    <property type="match status" value="1"/>
</dbReference>
<evidence type="ECO:0000256" key="1">
    <source>
        <dbReference type="ARBA" id="ARBA00022679"/>
    </source>
</evidence>
<dbReference type="CDD" id="cd04301">
    <property type="entry name" value="NAT_SF"/>
    <property type="match status" value="1"/>
</dbReference>
<evidence type="ECO:0000313" key="5">
    <source>
        <dbReference type="Proteomes" id="UP000252249"/>
    </source>
</evidence>